<dbReference type="STRING" id="1388766.A0A017SSJ7"/>
<name>A0A017SSJ7_ASPRC</name>
<dbReference type="HOGENOM" id="CLU_039329_5_2_1"/>
<evidence type="ECO:0000256" key="2">
    <source>
        <dbReference type="ARBA" id="ARBA00023239"/>
    </source>
</evidence>
<protein>
    <submittedName>
        <fullName evidence="5">Amidohydrolase 2</fullName>
    </submittedName>
</protein>
<dbReference type="GO" id="GO:0016831">
    <property type="term" value="F:carboxy-lyase activity"/>
    <property type="evidence" value="ECO:0007669"/>
    <property type="project" value="UniProtKB-KW"/>
</dbReference>
<keyword evidence="5" id="KW-0378">Hydrolase</keyword>
<reference evidence="6" key="1">
    <citation type="journal article" date="2014" name="Nat. Commun.">
        <title>Genomic adaptations of the halophilic Dead Sea filamentous fungus Eurotium rubrum.</title>
        <authorList>
            <person name="Kis-Papo T."/>
            <person name="Weig A.R."/>
            <person name="Riley R."/>
            <person name="Persoh D."/>
            <person name="Salamov A."/>
            <person name="Sun H."/>
            <person name="Lipzen A."/>
            <person name="Wasser S.P."/>
            <person name="Rambold G."/>
            <person name="Grigoriev I.V."/>
            <person name="Nevo E."/>
        </authorList>
    </citation>
    <scope>NUCLEOTIDE SEQUENCE [LARGE SCALE GENOMIC DNA]</scope>
    <source>
        <strain evidence="6">CBS 135680</strain>
    </source>
</reference>
<dbReference type="GO" id="GO:0005829">
    <property type="term" value="C:cytosol"/>
    <property type="evidence" value="ECO:0007669"/>
    <property type="project" value="TreeGrafter"/>
</dbReference>
<dbReference type="SUPFAM" id="SSF51556">
    <property type="entry name" value="Metallo-dependent hydrolases"/>
    <property type="match status" value="1"/>
</dbReference>
<evidence type="ECO:0000313" key="5">
    <source>
        <dbReference type="EMBL" id="EYE99776.1"/>
    </source>
</evidence>
<evidence type="ECO:0000313" key="6">
    <source>
        <dbReference type="Proteomes" id="UP000019804"/>
    </source>
</evidence>
<evidence type="ECO:0000259" key="4">
    <source>
        <dbReference type="Pfam" id="PF04909"/>
    </source>
</evidence>
<keyword evidence="1 3" id="KW-0210">Decarboxylase</keyword>
<dbReference type="RefSeq" id="XP_040643464.1">
    <property type="nucleotide sequence ID" value="XM_040780659.1"/>
</dbReference>
<dbReference type="EMBL" id="KK088411">
    <property type="protein sequence ID" value="EYE99776.1"/>
    <property type="molecule type" value="Genomic_DNA"/>
</dbReference>
<keyword evidence="6" id="KW-1185">Reference proteome</keyword>
<dbReference type="PANTHER" id="PTHR21240:SF31">
    <property type="entry name" value="AMIDOHYDROLASE FAMILY PROTEIN (AFU_ORTHOLOGUE AFUA_7G05840)"/>
    <property type="match status" value="1"/>
</dbReference>
<dbReference type="GeneID" id="63695783"/>
<dbReference type="Proteomes" id="UP000019804">
    <property type="component" value="Unassembled WGS sequence"/>
</dbReference>
<dbReference type="PANTHER" id="PTHR21240">
    <property type="entry name" value="2-AMINO-3-CARBOXYLMUCONATE-6-SEMIALDEHYDE DECARBOXYLASE"/>
    <property type="match status" value="1"/>
</dbReference>
<dbReference type="InterPro" id="IPR006680">
    <property type="entry name" value="Amidohydro-rel"/>
</dbReference>
<dbReference type="Pfam" id="PF04909">
    <property type="entry name" value="Amidohydro_2"/>
    <property type="match status" value="1"/>
</dbReference>
<feature type="domain" description="Amidohydrolase-related" evidence="4">
    <location>
        <begin position="41"/>
        <end position="342"/>
    </location>
</feature>
<organism evidence="5 6">
    <name type="scientific">Aspergillus ruber (strain CBS 135680)</name>
    <dbReference type="NCBI Taxonomy" id="1388766"/>
    <lineage>
        <taxon>Eukaryota</taxon>
        <taxon>Fungi</taxon>
        <taxon>Dikarya</taxon>
        <taxon>Ascomycota</taxon>
        <taxon>Pezizomycotina</taxon>
        <taxon>Eurotiomycetes</taxon>
        <taxon>Eurotiomycetidae</taxon>
        <taxon>Eurotiales</taxon>
        <taxon>Aspergillaceae</taxon>
        <taxon>Aspergillus</taxon>
        <taxon>Aspergillus subgen. Aspergillus</taxon>
    </lineage>
</organism>
<accession>A0A017SSJ7</accession>
<evidence type="ECO:0000256" key="1">
    <source>
        <dbReference type="ARBA" id="ARBA00022793"/>
    </source>
</evidence>
<dbReference type="GO" id="GO:0016787">
    <property type="term" value="F:hydrolase activity"/>
    <property type="evidence" value="ECO:0007669"/>
    <property type="project" value="UniProtKB-KW"/>
</dbReference>
<sequence length="353" mass="40131">MLGKIVLEEAYERPGMQQKSQHEASLYIAPGDRDRYMRQINDIHDERLRLSNEHGIGYTVVSLTVPGIQGITNKAEAEKTATETNNWVAGQIKDHRDRLGAFACLSMHDPVQAGVELRRCVNELGFHGALLCDFQHAGPNGETYLFYDQPQYDAFWKVLIDLDVPLYIHPAAPADVIYEKLYRERSYLIGPPLSFANGVNLHTLGLITNGVFDRFPTAKVIIGHDGEHIPFDFWRINHWFKDVKKPIAQQAGDVMCKKSIYDYFKENIWITTSGHFSTRTLKYVVDEIGADRVLFSVDYPYEKIEDGCGWWDNEAKVIREAVGGVDAYRRIGRDNAKRLLKLGEFHDSDAPAA</sequence>
<proteinExistence type="inferred from homology"/>
<dbReference type="Gene3D" id="3.20.20.140">
    <property type="entry name" value="Metal-dependent hydrolases"/>
    <property type="match status" value="1"/>
</dbReference>
<evidence type="ECO:0000256" key="3">
    <source>
        <dbReference type="RuleBase" id="RU366045"/>
    </source>
</evidence>
<keyword evidence="2 3" id="KW-0456">Lyase</keyword>
<gene>
    <name evidence="5" type="ORF">EURHEDRAFT_407775</name>
</gene>
<dbReference type="InterPro" id="IPR032466">
    <property type="entry name" value="Metal_Hydrolase"/>
</dbReference>
<comment type="similarity">
    <text evidence="3">Belongs to the metallo-dependent hydrolases superfamily.</text>
</comment>
<dbReference type="GO" id="GO:0019748">
    <property type="term" value="P:secondary metabolic process"/>
    <property type="evidence" value="ECO:0007669"/>
    <property type="project" value="TreeGrafter"/>
</dbReference>
<dbReference type="OrthoDB" id="432010at2759"/>
<dbReference type="InterPro" id="IPR032465">
    <property type="entry name" value="ACMSD"/>
</dbReference>
<dbReference type="AlphaFoldDB" id="A0A017SSJ7"/>